<dbReference type="AlphaFoldDB" id="A0A445MXK0"/>
<sequence length="277" mass="31511">MPRHFSLFRRIQKTFLQVRKMVRGIFFDVHGTLIEKGGLPAIEKAITDVVAFFNSRGISISYEKYKEIWLLNLQKQRRDYDDLNEVSFSDWYQGILCDIGLVNYDESFVDQLNQAWMKGFEECTIEIPPARRVLSEINPSYRLGIISNSLGKNTELDLIRAGLREFFDVLIISSEIGKRKPHPEIFLSGLKALGLRPEESIMIGDNLQEDIIGAKKVGMKTICLTRKNITPPLIQSVKTSGASGNISPHNHKENDLLKFADGVLESLEGLRDLIAEW</sequence>
<keyword evidence="4" id="KW-0460">Magnesium</keyword>
<keyword evidence="2" id="KW-0479">Metal-binding</keyword>
<dbReference type="GO" id="GO:0046872">
    <property type="term" value="F:metal ion binding"/>
    <property type="evidence" value="ECO:0007669"/>
    <property type="project" value="UniProtKB-KW"/>
</dbReference>
<keyword evidence="3" id="KW-0378">Hydrolase</keyword>
<evidence type="ECO:0000256" key="4">
    <source>
        <dbReference type="ARBA" id="ARBA00022842"/>
    </source>
</evidence>
<organism evidence="5">
    <name type="scientific">uncultured Desulfobacterium sp</name>
    <dbReference type="NCBI Taxonomy" id="201089"/>
    <lineage>
        <taxon>Bacteria</taxon>
        <taxon>Pseudomonadati</taxon>
        <taxon>Thermodesulfobacteriota</taxon>
        <taxon>Desulfobacteria</taxon>
        <taxon>Desulfobacterales</taxon>
        <taxon>Desulfobacteriaceae</taxon>
        <taxon>Desulfobacterium</taxon>
        <taxon>environmental samples</taxon>
    </lineage>
</organism>
<evidence type="ECO:0000256" key="2">
    <source>
        <dbReference type="ARBA" id="ARBA00022723"/>
    </source>
</evidence>
<accession>A0A445MXK0</accession>
<gene>
    <name evidence="5" type="ORF">PITCH_A2060008</name>
</gene>
<dbReference type="InterPro" id="IPR006439">
    <property type="entry name" value="HAD-SF_hydro_IA"/>
</dbReference>
<name>A0A445MXK0_9BACT</name>
<reference evidence="5" key="1">
    <citation type="submission" date="2018-01" db="EMBL/GenBank/DDBJ databases">
        <authorList>
            <person name="Regsiter A."/>
            <person name="William W."/>
        </authorList>
    </citation>
    <scope>NUCLEOTIDE SEQUENCE</scope>
    <source>
        <strain evidence="5">TRIP AH-1</strain>
    </source>
</reference>
<protein>
    <recommendedName>
        <fullName evidence="6">HAD family hydrolase</fullName>
    </recommendedName>
</protein>
<dbReference type="PANTHER" id="PTHR46470">
    <property type="entry name" value="N-ACYLNEURAMINATE-9-PHOSPHATASE"/>
    <property type="match status" value="1"/>
</dbReference>
<dbReference type="Gene3D" id="3.40.50.1000">
    <property type="entry name" value="HAD superfamily/HAD-like"/>
    <property type="match status" value="1"/>
</dbReference>
<dbReference type="SFLD" id="SFLDS00003">
    <property type="entry name" value="Haloacid_Dehalogenase"/>
    <property type="match status" value="1"/>
</dbReference>
<dbReference type="InterPro" id="IPR036412">
    <property type="entry name" value="HAD-like_sf"/>
</dbReference>
<dbReference type="Pfam" id="PF00702">
    <property type="entry name" value="Hydrolase"/>
    <property type="match status" value="1"/>
</dbReference>
<proteinExistence type="predicted"/>
<dbReference type="GO" id="GO:0044281">
    <property type="term" value="P:small molecule metabolic process"/>
    <property type="evidence" value="ECO:0007669"/>
    <property type="project" value="UniProtKB-ARBA"/>
</dbReference>
<dbReference type="NCBIfam" id="TIGR01549">
    <property type="entry name" value="HAD-SF-IA-v1"/>
    <property type="match status" value="1"/>
</dbReference>
<dbReference type="InterPro" id="IPR051400">
    <property type="entry name" value="HAD-like_hydrolase"/>
</dbReference>
<dbReference type="SUPFAM" id="SSF56784">
    <property type="entry name" value="HAD-like"/>
    <property type="match status" value="1"/>
</dbReference>
<comment type="cofactor">
    <cofactor evidence="1">
        <name>Mg(2+)</name>
        <dbReference type="ChEBI" id="CHEBI:18420"/>
    </cofactor>
</comment>
<dbReference type="InterPro" id="IPR023214">
    <property type="entry name" value="HAD_sf"/>
</dbReference>
<dbReference type="PANTHER" id="PTHR46470:SF2">
    <property type="entry name" value="GLYCERALDEHYDE 3-PHOSPHATE PHOSPHATASE"/>
    <property type="match status" value="1"/>
</dbReference>
<evidence type="ECO:0000256" key="1">
    <source>
        <dbReference type="ARBA" id="ARBA00001946"/>
    </source>
</evidence>
<evidence type="ECO:0000313" key="5">
    <source>
        <dbReference type="EMBL" id="SPD74153.1"/>
    </source>
</evidence>
<dbReference type="GO" id="GO:0016791">
    <property type="term" value="F:phosphatase activity"/>
    <property type="evidence" value="ECO:0007669"/>
    <property type="project" value="TreeGrafter"/>
</dbReference>
<evidence type="ECO:0008006" key="6">
    <source>
        <dbReference type="Google" id="ProtNLM"/>
    </source>
</evidence>
<dbReference type="Gene3D" id="1.10.150.520">
    <property type="match status" value="1"/>
</dbReference>
<evidence type="ECO:0000256" key="3">
    <source>
        <dbReference type="ARBA" id="ARBA00022801"/>
    </source>
</evidence>
<dbReference type="NCBIfam" id="TIGR01509">
    <property type="entry name" value="HAD-SF-IA-v3"/>
    <property type="match status" value="1"/>
</dbReference>
<dbReference type="SFLD" id="SFLDG01129">
    <property type="entry name" value="C1.5:_HAD__Beta-PGM__Phosphata"/>
    <property type="match status" value="1"/>
</dbReference>
<dbReference type="EMBL" id="OJIN01000120">
    <property type="protein sequence ID" value="SPD74153.1"/>
    <property type="molecule type" value="Genomic_DNA"/>
</dbReference>